<dbReference type="GO" id="GO:0006813">
    <property type="term" value="P:potassium ion transport"/>
    <property type="evidence" value="ECO:0007669"/>
    <property type="project" value="InterPro"/>
</dbReference>
<keyword evidence="5 8" id="KW-0812">Transmembrane</keyword>
<dbReference type="GO" id="GO:0005886">
    <property type="term" value="C:plasma membrane"/>
    <property type="evidence" value="ECO:0007669"/>
    <property type="project" value="UniProtKB-SubCell"/>
</dbReference>
<dbReference type="PANTHER" id="PTHR30445">
    <property type="entry name" value="K(+)_H(+) ANTIPORTER SUBUNIT KHTT"/>
    <property type="match status" value="1"/>
</dbReference>
<dbReference type="InterPro" id="IPR022457">
    <property type="entry name" value="Asp_Ala_antiprt"/>
</dbReference>
<accession>A0A5E4XTV5</accession>
<gene>
    <name evidence="10" type="ORF">PNO31109_04089</name>
</gene>
<dbReference type="GO" id="GO:0008324">
    <property type="term" value="F:monoatomic cation transmembrane transporter activity"/>
    <property type="evidence" value="ECO:0007669"/>
    <property type="project" value="InterPro"/>
</dbReference>
<organism evidence="10 11">
    <name type="scientific">Pandoraea nosoerga</name>
    <dbReference type="NCBI Taxonomy" id="2508296"/>
    <lineage>
        <taxon>Bacteria</taxon>
        <taxon>Pseudomonadati</taxon>
        <taxon>Pseudomonadota</taxon>
        <taxon>Betaproteobacteria</taxon>
        <taxon>Burkholderiales</taxon>
        <taxon>Burkholderiaceae</taxon>
        <taxon>Pandoraea</taxon>
    </lineage>
</organism>
<evidence type="ECO:0000256" key="3">
    <source>
        <dbReference type="ARBA" id="ARBA00022448"/>
    </source>
</evidence>
<dbReference type="Gene3D" id="3.30.70.1450">
    <property type="entry name" value="Regulator of K+ conductance, C-terminal domain"/>
    <property type="match status" value="1"/>
</dbReference>
<protein>
    <submittedName>
        <fullName evidence="10">Transporter</fullName>
    </submittedName>
</protein>
<dbReference type="NCBIfam" id="TIGR03802">
    <property type="entry name" value="Asp_Ala_antiprt"/>
    <property type="match status" value="1"/>
</dbReference>
<dbReference type="EMBL" id="CABPSC010000021">
    <property type="protein sequence ID" value="VVE39766.1"/>
    <property type="molecule type" value="Genomic_DNA"/>
</dbReference>
<feature type="transmembrane region" description="Helical" evidence="8">
    <location>
        <begin position="12"/>
        <end position="31"/>
    </location>
</feature>
<feature type="transmembrane region" description="Helical" evidence="8">
    <location>
        <begin position="474"/>
        <end position="496"/>
    </location>
</feature>
<dbReference type="Pfam" id="PF02080">
    <property type="entry name" value="TrkA_C"/>
    <property type="match status" value="1"/>
</dbReference>
<dbReference type="InterPro" id="IPR036721">
    <property type="entry name" value="RCK_C_sf"/>
</dbReference>
<keyword evidence="3" id="KW-0813">Transport</keyword>
<keyword evidence="11" id="KW-1185">Reference proteome</keyword>
<dbReference type="InterPro" id="IPR006512">
    <property type="entry name" value="YidE_YbjL"/>
</dbReference>
<dbReference type="SUPFAM" id="SSF116726">
    <property type="entry name" value="TrkA C-terminal domain-like"/>
    <property type="match status" value="2"/>
</dbReference>
<keyword evidence="7 8" id="KW-0472">Membrane</keyword>
<proteinExistence type="inferred from homology"/>
<evidence type="ECO:0000256" key="8">
    <source>
        <dbReference type="SAM" id="Phobius"/>
    </source>
</evidence>
<evidence type="ECO:0000313" key="11">
    <source>
        <dbReference type="Proteomes" id="UP000367825"/>
    </source>
</evidence>
<evidence type="ECO:0000256" key="1">
    <source>
        <dbReference type="ARBA" id="ARBA00004651"/>
    </source>
</evidence>
<dbReference type="RefSeq" id="WP_150557292.1">
    <property type="nucleotide sequence ID" value="NZ_CABPSC010000021.1"/>
</dbReference>
<dbReference type="PANTHER" id="PTHR30445:SF9">
    <property type="match status" value="1"/>
</dbReference>
<evidence type="ECO:0000256" key="2">
    <source>
        <dbReference type="ARBA" id="ARBA00009854"/>
    </source>
</evidence>
<evidence type="ECO:0000256" key="5">
    <source>
        <dbReference type="ARBA" id="ARBA00022692"/>
    </source>
</evidence>
<dbReference type="NCBIfam" id="TIGR01625">
    <property type="entry name" value="YidE_YbjL_dupl"/>
    <property type="match status" value="1"/>
</dbReference>
<dbReference type="InterPro" id="IPR006037">
    <property type="entry name" value="RCK_C"/>
</dbReference>
<evidence type="ECO:0000256" key="6">
    <source>
        <dbReference type="ARBA" id="ARBA00022989"/>
    </source>
</evidence>
<comment type="subcellular location">
    <subcellularLocation>
        <location evidence="1">Cell membrane</location>
        <topology evidence="1">Multi-pass membrane protein</topology>
    </subcellularLocation>
</comment>
<dbReference type="AlphaFoldDB" id="A0A5E4XTV5"/>
<keyword evidence="6 8" id="KW-1133">Transmembrane helix</keyword>
<evidence type="ECO:0000256" key="7">
    <source>
        <dbReference type="ARBA" id="ARBA00023136"/>
    </source>
</evidence>
<dbReference type="PROSITE" id="PS51202">
    <property type="entry name" value="RCK_C"/>
    <property type="match status" value="1"/>
</dbReference>
<feature type="transmembrane region" description="Helical" evidence="8">
    <location>
        <begin position="43"/>
        <end position="71"/>
    </location>
</feature>
<feature type="domain" description="RCK C-terminal" evidence="9">
    <location>
        <begin position="210"/>
        <end position="289"/>
    </location>
</feature>
<dbReference type="OrthoDB" id="8611026at2"/>
<feature type="transmembrane region" description="Helical" evidence="8">
    <location>
        <begin position="386"/>
        <end position="403"/>
    </location>
</feature>
<evidence type="ECO:0000259" key="9">
    <source>
        <dbReference type="PROSITE" id="PS51202"/>
    </source>
</evidence>
<feature type="transmembrane region" description="Helical" evidence="8">
    <location>
        <begin position="159"/>
        <end position="181"/>
    </location>
</feature>
<reference evidence="10 11" key="1">
    <citation type="submission" date="2019-08" db="EMBL/GenBank/DDBJ databases">
        <authorList>
            <person name="Peeters C."/>
        </authorList>
    </citation>
    <scope>NUCLEOTIDE SEQUENCE [LARGE SCALE GENOMIC DNA]</scope>
    <source>
        <strain evidence="10 11">LMG 31109</strain>
    </source>
</reference>
<evidence type="ECO:0000256" key="4">
    <source>
        <dbReference type="ARBA" id="ARBA00022475"/>
    </source>
</evidence>
<dbReference type="InterPro" id="IPR050144">
    <property type="entry name" value="AAE_transporter"/>
</dbReference>
<dbReference type="Proteomes" id="UP000367825">
    <property type="component" value="Unassembled WGS sequence"/>
</dbReference>
<name>A0A5E4XTV5_9BURK</name>
<sequence length="561" mass="58570">MELVHNILNHVPEVAIFLSLALGYAIGAIKFGSFQLGGVGGSLLVAVVISQIGISVDAGVKSIMFALFIYAVGYESGPQFFSSLSRKTLREIAMAVFLAASALVTVLVCAKIFGFDQGLAAGVAGGGLTQSAIIGTAGDAIARLGLPADEVKRLQSEVAIGYAVTYIFGSLGAIIVCASLVPKFMGRSLKDDAKRAELAMAGGRAVLAADQVDSLPALVGRVYRVTTGAGQRVVDIEKQLTDGVTIERLRRKGKIIIATDDLVLEAGDDVMLIGRREAATDAWRLLGDEQRPSSDLDIALRMQDVVFARKGGNGKTLGELKAGVEREVKHGVYIAKITRMGQPVPVLDDTVVYHGDVVTLYGADSDVQRAAKEAGYPVAYSVKTDYVYMGIGIVVGLLVGYLVVKVGGIPLTLGSGGGALLAGLVFGWLRGKHPTFGAMPLAASSLLKELGLATFVTCVGLSAGAQAWQTLQQSGVSIFVAGVIVTIVPLLLTYAFGRYVLRYDNVAILAGALSGSRSANPAFGEVLDKAESNVPTVPFAITYAIANVLLTLLGPLVVLLT</sequence>
<feature type="transmembrane region" description="Helical" evidence="8">
    <location>
        <begin position="540"/>
        <end position="560"/>
    </location>
</feature>
<evidence type="ECO:0000313" key="10">
    <source>
        <dbReference type="EMBL" id="VVE39766.1"/>
    </source>
</evidence>
<keyword evidence="4" id="KW-1003">Cell membrane</keyword>
<feature type="transmembrane region" description="Helical" evidence="8">
    <location>
        <begin position="409"/>
        <end position="429"/>
    </location>
</feature>
<feature type="transmembrane region" description="Helical" evidence="8">
    <location>
        <begin position="92"/>
        <end position="113"/>
    </location>
</feature>
<comment type="similarity">
    <text evidence="2">Belongs to the AAE transporter (TC 2.A.81) family.</text>
</comment>
<dbReference type="Pfam" id="PF06826">
    <property type="entry name" value="Asp-Al_Ex"/>
    <property type="match status" value="2"/>
</dbReference>